<comment type="caution">
    <text evidence="2">The sequence shown here is derived from an EMBL/GenBank/DDBJ whole genome shotgun (WGS) entry which is preliminary data.</text>
</comment>
<dbReference type="AlphaFoldDB" id="A0A8I2YVS8"/>
<reference evidence="2" key="1">
    <citation type="submission" date="2021-03" db="EMBL/GenBank/DDBJ databases">
        <title>Evolutionary innovations through gain and loss of genes in the ectomycorrhizal Boletales.</title>
        <authorList>
            <person name="Wu G."/>
            <person name="Miyauchi S."/>
            <person name="Morin E."/>
            <person name="Yang Z.-L."/>
            <person name="Xu J."/>
            <person name="Martin F.M."/>
        </authorList>
    </citation>
    <scope>NUCLEOTIDE SEQUENCE</scope>
    <source>
        <strain evidence="2">BR01</strain>
    </source>
</reference>
<proteinExistence type="predicted"/>
<feature type="compositionally biased region" description="Polar residues" evidence="1">
    <location>
        <begin position="1"/>
        <end position="11"/>
    </location>
</feature>
<accession>A0A8I2YVS8</accession>
<feature type="region of interest" description="Disordered" evidence="1">
    <location>
        <begin position="197"/>
        <end position="227"/>
    </location>
</feature>
<feature type="compositionally biased region" description="Basic residues" evidence="1">
    <location>
        <begin position="35"/>
        <end position="49"/>
    </location>
</feature>
<gene>
    <name evidence="2" type="ORF">JVT61DRAFT_13262</name>
</gene>
<dbReference type="Proteomes" id="UP000683000">
    <property type="component" value="Unassembled WGS sequence"/>
</dbReference>
<dbReference type="EMBL" id="JAGFBS010000006">
    <property type="protein sequence ID" value="KAG6378974.1"/>
    <property type="molecule type" value="Genomic_DNA"/>
</dbReference>
<keyword evidence="3" id="KW-1185">Reference proteome</keyword>
<organism evidence="2 3">
    <name type="scientific">Boletus reticuloceps</name>
    <dbReference type="NCBI Taxonomy" id="495285"/>
    <lineage>
        <taxon>Eukaryota</taxon>
        <taxon>Fungi</taxon>
        <taxon>Dikarya</taxon>
        <taxon>Basidiomycota</taxon>
        <taxon>Agaricomycotina</taxon>
        <taxon>Agaricomycetes</taxon>
        <taxon>Agaricomycetidae</taxon>
        <taxon>Boletales</taxon>
        <taxon>Boletineae</taxon>
        <taxon>Boletaceae</taxon>
        <taxon>Boletoideae</taxon>
        <taxon>Boletus</taxon>
    </lineage>
</organism>
<evidence type="ECO:0000256" key="1">
    <source>
        <dbReference type="SAM" id="MobiDB-lite"/>
    </source>
</evidence>
<feature type="region of interest" description="Disordered" evidence="1">
    <location>
        <begin position="1"/>
        <end position="74"/>
    </location>
</feature>
<evidence type="ECO:0000313" key="2">
    <source>
        <dbReference type="EMBL" id="KAG6378974.1"/>
    </source>
</evidence>
<feature type="compositionally biased region" description="Polar residues" evidence="1">
    <location>
        <begin position="19"/>
        <end position="34"/>
    </location>
</feature>
<sequence length="368" mass="39575">MTPATRSSAPSTPAKPRVSTPSNGLATPPSASTRRTPRCTKCHRPRAGHPRSGCPYVDASNSSPTSPSATEPAHSRVAQIVSAADDGISEELSSLHIVSPTEENRRLSMPRTGNRLQRRLSVRFALIPQQTLASLSPTDTYLVEQLLQPGTISDVVSPQDRVAHVLEWRKTLNDADTLDACKQEPVKVKVEALSDNTASPLSRRMPCTLFTPTPSQTTTEPVTDQGIGGSALDMNETVYLLPDPDVKKTKPISRSMSFVQRSLFLQQLSHSSGVAPATLVSIPLTDLDHVQREAERVGFRVRALPSGEDNNKWVVLGTEEEAVNLLAEKFLEEEKKSAKAKGRGGKLTAVAGGVVFGAVATWTGLAFS</sequence>
<protein>
    <submittedName>
        <fullName evidence="2">Uncharacterized protein</fullName>
    </submittedName>
</protein>
<name>A0A8I2YVS8_9AGAM</name>
<feature type="compositionally biased region" description="Low complexity" evidence="1">
    <location>
        <begin position="59"/>
        <end position="72"/>
    </location>
</feature>
<dbReference type="OrthoDB" id="3263613at2759"/>
<evidence type="ECO:0000313" key="3">
    <source>
        <dbReference type="Proteomes" id="UP000683000"/>
    </source>
</evidence>
<feature type="compositionally biased region" description="Low complexity" evidence="1">
    <location>
        <begin position="208"/>
        <end position="223"/>
    </location>
</feature>